<keyword evidence="9" id="KW-0234">DNA repair</keyword>
<evidence type="ECO:0000256" key="2">
    <source>
        <dbReference type="ARBA" id="ARBA00005582"/>
    </source>
</evidence>
<dbReference type="GO" id="GO:0046872">
    <property type="term" value="F:metal ion binding"/>
    <property type="evidence" value="ECO:0007669"/>
    <property type="project" value="UniProtKB-KW"/>
</dbReference>
<comment type="catalytic activity">
    <reaction evidence="11">
        <text>8-oxo-GTP + H2O = 8-oxo-GMP + diphosphate + H(+)</text>
        <dbReference type="Rhea" id="RHEA:67616"/>
        <dbReference type="ChEBI" id="CHEBI:15377"/>
        <dbReference type="ChEBI" id="CHEBI:15378"/>
        <dbReference type="ChEBI" id="CHEBI:33019"/>
        <dbReference type="ChEBI" id="CHEBI:143553"/>
        <dbReference type="ChEBI" id="CHEBI:145694"/>
    </reaction>
</comment>
<name>A0A7T7XKT0_9SPIR</name>
<dbReference type="RefSeq" id="WP_215625369.1">
    <property type="nucleotide sequence ID" value="NZ_CP067089.2"/>
</dbReference>
<evidence type="ECO:0000256" key="9">
    <source>
        <dbReference type="ARBA" id="ARBA00023204"/>
    </source>
</evidence>
<evidence type="ECO:0000256" key="15">
    <source>
        <dbReference type="ARBA" id="ARBA00041979"/>
    </source>
</evidence>
<dbReference type="CDD" id="cd03425">
    <property type="entry name" value="NUDIX_MutT_NudA_like"/>
    <property type="match status" value="1"/>
</dbReference>
<keyword evidence="7" id="KW-0378">Hydrolase</keyword>
<evidence type="ECO:0000313" key="19">
    <source>
        <dbReference type="Proteomes" id="UP000595917"/>
    </source>
</evidence>
<comment type="catalytic activity">
    <reaction evidence="10">
        <text>8-oxo-dGTP + H2O = 8-oxo-dGMP + diphosphate + H(+)</text>
        <dbReference type="Rhea" id="RHEA:31575"/>
        <dbReference type="ChEBI" id="CHEBI:15377"/>
        <dbReference type="ChEBI" id="CHEBI:15378"/>
        <dbReference type="ChEBI" id="CHEBI:33019"/>
        <dbReference type="ChEBI" id="CHEBI:63224"/>
        <dbReference type="ChEBI" id="CHEBI:77896"/>
        <dbReference type="EC" id="3.6.1.55"/>
    </reaction>
</comment>
<dbReference type="SUPFAM" id="SSF55811">
    <property type="entry name" value="Nudix"/>
    <property type="match status" value="1"/>
</dbReference>
<evidence type="ECO:0000256" key="4">
    <source>
        <dbReference type="ARBA" id="ARBA00022705"/>
    </source>
</evidence>
<dbReference type="GO" id="GO:0006281">
    <property type="term" value="P:DNA repair"/>
    <property type="evidence" value="ECO:0007669"/>
    <property type="project" value="UniProtKB-KW"/>
</dbReference>
<reference evidence="18" key="1">
    <citation type="submission" date="2021-01" db="EMBL/GenBank/DDBJ databases">
        <title>Description of Breznakiella homolactica.</title>
        <authorList>
            <person name="Song Y."/>
            <person name="Brune A."/>
        </authorList>
    </citation>
    <scope>NUCLEOTIDE SEQUENCE</scope>
    <source>
        <strain evidence="18">RmG30</strain>
    </source>
</reference>
<evidence type="ECO:0000256" key="1">
    <source>
        <dbReference type="ARBA" id="ARBA00001946"/>
    </source>
</evidence>
<dbReference type="InterPro" id="IPR000086">
    <property type="entry name" value="NUDIX_hydrolase_dom"/>
</dbReference>
<dbReference type="PRINTS" id="PR00502">
    <property type="entry name" value="NUDIXFAMILY"/>
</dbReference>
<dbReference type="GO" id="GO:0006260">
    <property type="term" value="P:DNA replication"/>
    <property type="evidence" value="ECO:0007669"/>
    <property type="project" value="UniProtKB-KW"/>
</dbReference>
<evidence type="ECO:0000256" key="3">
    <source>
        <dbReference type="ARBA" id="ARBA00022457"/>
    </source>
</evidence>
<evidence type="ECO:0000256" key="6">
    <source>
        <dbReference type="ARBA" id="ARBA00022763"/>
    </source>
</evidence>
<keyword evidence="6" id="KW-0227">DNA damage</keyword>
<sequence>MGEQKKSVAGIALEDGKFFIAQRMPGGDMGEKWEFPGGKVEPGETDEAALRREYEEEFGVPITVGRLLGHADFEHRGIQRIVNAYAVSFQDHNFRLSEHLAWAWASLEEITELDFAGSDTKLLPALRRFIAEKA</sequence>
<dbReference type="EMBL" id="CP067089">
    <property type="protein sequence ID" value="QQO08063.1"/>
    <property type="molecule type" value="Genomic_DNA"/>
</dbReference>
<keyword evidence="19" id="KW-1185">Reference proteome</keyword>
<evidence type="ECO:0000256" key="14">
    <source>
        <dbReference type="ARBA" id="ARBA00041592"/>
    </source>
</evidence>
<comment type="similarity">
    <text evidence="2">Belongs to the Nudix hydrolase family.</text>
</comment>
<dbReference type="PANTHER" id="PTHR47707:SF1">
    <property type="entry name" value="NUDIX HYDROLASE FAMILY PROTEIN"/>
    <property type="match status" value="1"/>
</dbReference>
<keyword evidence="8" id="KW-0460">Magnesium</keyword>
<protein>
    <recommendedName>
        <fullName evidence="13">8-oxo-dGTP diphosphatase</fullName>
        <ecNumber evidence="12">3.6.1.55</ecNumber>
    </recommendedName>
    <alternativeName>
        <fullName evidence="16">7,8-dihydro-8-oxoguanine-triphosphatase</fullName>
    </alternativeName>
    <alternativeName>
        <fullName evidence="15">Mutator protein MutT</fullName>
    </alternativeName>
    <alternativeName>
        <fullName evidence="14">dGTP pyrophosphohydrolase</fullName>
    </alternativeName>
</protein>
<evidence type="ECO:0000256" key="10">
    <source>
        <dbReference type="ARBA" id="ARBA00035861"/>
    </source>
</evidence>
<gene>
    <name evidence="18" type="ORF">JFL75_14080</name>
</gene>
<feature type="domain" description="Nudix hydrolase" evidence="17">
    <location>
        <begin position="3"/>
        <end position="128"/>
    </location>
</feature>
<dbReference type="GO" id="GO:0035539">
    <property type="term" value="F:8-oxo-7,8-dihydrodeoxyguanosine triphosphate pyrophosphatase activity"/>
    <property type="evidence" value="ECO:0007669"/>
    <property type="project" value="UniProtKB-EC"/>
</dbReference>
<dbReference type="InterPro" id="IPR047127">
    <property type="entry name" value="MutT-like"/>
</dbReference>
<dbReference type="Proteomes" id="UP000595917">
    <property type="component" value="Chromosome"/>
</dbReference>
<dbReference type="PANTHER" id="PTHR47707">
    <property type="entry name" value="8-OXO-DGTP DIPHOSPHATASE"/>
    <property type="match status" value="1"/>
</dbReference>
<dbReference type="Gene3D" id="3.90.79.10">
    <property type="entry name" value="Nucleoside Triphosphate Pyrophosphohydrolase"/>
    <property type="match status" value="1"/>
</dbReference>
<accession>A0A7T7XKT0</accession>
<dbReference type="KEGG" id="bhc:JFL75_14080"/>
<evidence type="ECO:0000256" key="16">
    <source>
        <dbReference type="ARBA" id="ARBA00042798"/>
    </source>
</evidence>
<keyword evidence="5" id="KW-0479">Metal-binding</keyword>
<dbReference type="Pfam" id="PF00293">
    <property type="entry name" value="NUDIX"/>
    <property type="match status" value="1"/>
</dbReference>
<evidence type="ECO:0000256" key="12">
    <source>
        <dbReference type="ARBA" id="ARBA00038905"/>
    </source>
</evidence>
<dbReference type="GO" id="GO:0044715">
    <property type="term" value="F:8-oxo-dGDP phosphatase activity"/>
    <property type="evidence" value="ECO:0007669"/>
    <property type="project" value="TreeGrafter"/>
</dbReference>
<proteinExistence type="inferred from homology"/>
<keyword evidence="4" id="KW-0235">DNA replication</keyword>
<evidence type="ECO:0000313" key="18">
    <source>
        <dbReference type="EMBL" id="QQO08063.1"/>
    </source>
</evidence>
<dbReference type="GO" id="GO:0008413">
    <property type="term" value="F:8-oxo-7,8-dihydroguanosine triphosphate pyrophosphatase activity"/>
    <property type="evidence" value="ECO:0007669"/>
    <property type="project" value="TreeGrafter"/>
</dbReference>
<dbReference type="EC" id="3.6.1.55" evidence="12"/>
<evidence type="ECO:0000259" key="17">
    <source>
        <dbReference type="PROSITE" id="PS51462"/>
    </source>
</evidence>
<comment type="cofactor">
    <cofactor evidence="1">
        <name>Mg(2+)</name>
        <dbReference type="ChEBI" id="CHEBI:18420"/>
    </cofactor>
</comment>
<dbReference type="InterPro" id="IPR020476">
    <property type="entry name" value="Nudix_hydrolase"/>
</dbReference>
<evidence type="ECO:0000256" key="13">
    <source>
        <dbReference type="ARBA" id="ARBA00040794"/>
    </source>
</evidence>
<dbReference type="AlphaFoldDB" id="A0A7T7XKT0"/>
<dbReference type="PROSITE" id="PS51462">
    <property type="entry name" value="NUDIX"/>
    <property type="match status" value="1"/>
</dbReference>
<organism evidence="18 19">
    <name type="scientific">Breznakiella homolactica</name>
    <dbReference type="NCBI Taxonomy" id="2798577"/>
    <lineage>
        <taxon>Bacteria</taxon>
        <taxon>Pseudomonadati</taxon>
        <taxon>Spirochaetota</taxon>
        <taxon>Spirochaetia</taxon>
        <taxon>Spirochaetales</taxon>
        <taxon>Breznakiellaceae</taxon>
        <taxon>Breznakiella</taxon>
    </lineage>
</organism>
<evidence type="ECO:0000256" key="8">
    <source>
        <dbReference type="ARBA" id="ARBA00022842"/>
    </source>
</evidence>
<dbReference type="GO" id="GO:0044716">
    <property type="term" value="F:8-oxo-GDP phosphatase activity"/>
    <property type="evidence" value="ECO:0007669"/>
    <property type="project" value="TreeGrafter"/>
</dbReference>
<keyword evidence="3" id="KW-0515">Mutator protein</keyword>
<evidence type="ECO:0000256" key="7">
    <source>
        <dbReference type="ARBA" id="ARBA00022801"/>
    </source>
</evidence>
<evidence type="ECO:0000256" key="5">
    <source>
        <dbReference type="ARBA" id="ARBA00022723"/>
    </source>
</evidence>
<dbReference type="InterPro" id="IPR015797">
    <property type="entry name" value="NUDIX_hydrolase-like_dom_sf"/>
</dbReference>
<evidence type="ECO:0000256" key="11">
    <source>
        <dbReference type="ARBA" id="ARBA00036904"/>
    </source>
</evidence>